<dbReference type="KEGG" id="mst:Msp_0683"/>
<comment type="cofactor">
    <cofactor evidence="10">
        <name>Mg(2+)</name>
        <dbReference type="ChEBI" id="CHEBI:18420"/>
    </cofactor>
    <text evidence="10">Binds 2 magnesium ions per subunit.</text>
</comment>
<dbReference type="InterPro" id="IPR005502">
    <property type="entry name" value="Ribosyl_crysJ1"/>
</dbReference>
<dbReference type="AlphaFoldDB" id="Q2NGH2"/>
<dbReference type="PANTHER" id="PTHR20857:SF23">
    <property type="entry name" value="THIAMINE BIOSYNTHETIC BIFUNCTIONAL ENZYME"/>
    <property type="match status" value="1"/>
</dbReference>
<feature type="binding site" evidence="10">
    <location>
        <position position="263"/>
    </location>
    <ligand>
        <name>Mg(2+)</name>
        <dbReference type="ChEBI" id="CHEBI:18420"/>
        <label>1</label>
    </ligand>
</feature>
<comment type="catalytic activity">
    <reaction evidence="8 9 11">
        <text>2-[(2R,5Z)-2-carboxy-4-methylthiazol-5(2H)-ylidene]ethyl phosphate + 4-amino-2-methyl-5-(diphosphooxymethyl)pyrimidine + 2 H(+) = thiamine phosphate + CO2 + diphosphate</text>
        <dbReference type="Rhea" id="RHEA:47844"/>
        <dbReference type="ChEBI" id="CHEBI:15378"/>
        <dbReference type="ChEBI" id="CHEBI:16526"/>
        <dbReference type="ChEBI" id="CHEBI:33019"/>
        <dbReference type="ChEBI" id="CHEBI:37575"/>
        <dbReference type="ChEBI" id="CHEBI:57841"/>
        <dbReference type="ChEBI" id="CHEBI:62899"/>
        <dbReference type="EC" id="2.5.1.3"/>
    </reaction>
</comment>
<evidence type="ECO:0000256" key="1">
    <source>
        <dbReference type="ARBA" id="ARBA00005165"/>
    </source>
</evidence>
<dbReference type="Proteomes" id="UP000001931">
    <property type="component" value="Chromosome"/>
</dbReference>
<dbReference type="InterPro" id="IPR022998">
    <property type="entry name" value="ThiamineP_synth_TenI"/>
</dbReference>
<dbReference type="InterPro" id="IPR036206">
    <property type="entry name" value="ThiamineP_synth_sf"/>
</dbReference>
<dbReference type="FunFam" id="3.20.20.70:FF:000096">
    <property type="entry name" value="Thiamine-phosphate synthase"/>
    <property type="match status" value="1"/>
</dbReference>
<evidence type="ECO:0000256" key="4">
    <source>
        <dbReference type="ARBA" id="ARBA00022842"/>
    </source>
</evidence>
<keyword evidence="3 9" id="KW-0479">Metal-binding</keyword>
<evidence type="ECO:0000259" key="13">
    <source>
        <dbReference type="Pfam" id="PF02581"/>
    </source>
</evidence>
<evidence type="ECO:0000256" key="3">
    <source>
        <dbReference type="ARBA" id="ARBA00022723"/>
    </source>
</evidence>
<dbReference type="EMBL" id="CP000102">
    <property type="protein sequence ID" value="ABC57081.1"/>
    <property type="molecule type" value="Genomic_DNA"/>
</dbReference>
<comment type="cofactor">
    <cofactor evidence="9">
        <name>Mg(2+)</name>
        <dbReference type="ChEBI" id="CHEBI:18420"/>
    </cofactor>
    <text evidence="9">Binds 1 Mg(2+) ion per subunit.</text>
</comment>
<dbReference type="HOGENOM" id="CLU_522368_0_0_2"/>
<evidence type="ECO:0000256" key="11">
    <source>
        <dbReference type="RuleBase" id="RU003826"/>
    </source>
</evidence>
<dbReference type="Gene3D" id="3.20.20.70">
    <property type="entry name" value="Aldolase class I"/>
    <property type="match status" value="1"/>
</dbReference>
<name>Q2NGH2_METST</name>
<accession>Q2NGH2</accession>
<reference evidence="14 15" key="1">
    <citation type="journal article" date="2006" name="J. Bacteriol.">
        <title>The genome sequence of Methanosphaera stadtmanae reveals why this human intestinal archaeon is restricted to methanol and H2 for methane formation and ATP synthesis.</title>
        <authorList>
            <person name="Fricke W.F."/>
            <person name="Seedorf H."/>
            <person name="Henne A."/>
            <person name="Kruer M."/>
            <person name="Liesegang H."/>
            <person name="Hedderich R."/>
            <person name="Gottschalk G."/>
            <person name="Thauer R.K."/>
        </authorList>
    </citation>
    <scope>NUCLEOTIDE SEQUENCE [LARGE SCALE GENOMIC DNA]</scope>
    <source>
        <strain evidence="15">ATCC 43021 / DSM 3091 / JCM 11832 / MCB-3</strain>
    </source>
</reference>
<dbReference type="InterPro" id="IPR034291">
    <property type="entry name" value="TMP_synthase"/>
</dbReference>
<dbReference type="InterPro" id="IPR013785">
    <property type="entry name" value="Aldolase_TIM"/>
</dbReference>
<dbReference type="InterPro" id="IPR036705">
    <property type="entry name" value="Ribosyl_crysJ1_sf"/>
</dbReference>
<comment type="similarity">
    <text evidence="9 11">Belongs to the thiamine-phosphate synthase family.</text>
</comment>
<comment type="pathway">
    <text evidence="1 9 12">Cofactor biosynthesis; thiamine diphosphate biosynthesis; thiamine phosphate from 4-amino-2-methyl-5-diphosphomethylpyrimidine and 4-methyl-5-(2-phosphoethyl)-thiazole: step 1/1.</text>
</comment>
<feature type="binding site" evidence="9">
    <location>
        <begin position="134"/>
        <end position="136"/>
    </location>
    <ligand>
        <name>2-[(2R,5Z)-2-carboxy-4-methylthiazol-5(2H)-ylidene]ethyl phosphate</name>
        <dbReference type="ChEBI" id="CHEBI:62899"/>
    </ligand>
</feature>
<evidence type="ECO:0000256" key="12">
    <source>
        <dbReference type="RuleBase" id="RU004253"/>
    </source>
</evidence>
<dbReference type="NCBIfam" id="TIGR00693">
    <property type="entry name" value="thiE"/>
    <property type="match status" value="1"/>
</dbReference>
<keyword evidence="15" id="KW-1185">Reference proteome</keyword>
<comment type="catalytic activity">
    <reaction evidence="6 9 11">
        <text>4-methyl-5-(2-phosphooxyethyl)-thiazole + 4-amino-2-methyl-5-(diphosphooxymethyl)pyrimidine + H(+) = thiamine phosphate + diphosphate</text>
        <dbReference type="Rhea" id="RHEA:22328"/>
        <dbReference type="ChEBI" id="CHEBI:15378"/>
        <dbReference type="ChEBI" id="CHEBI:33019"/>
        <dbReference type="ChEBI" id="CHEBI:37575"/>
        <dbReference type="ChEBI" id="CHEBI:57841"/>
        <dbReference type="ChEBI" id="CHEBI:58296"/>
        <dbReference type="EC" id="2.5.1.3"/>
    </reaction>
</comment>
<dbReference type="STRING" id="339860.Msp_0683"/>
<feature type="binding site" evidence="10">
    <location>
        <position position="262"/>
    </location>
    <ligand>
        <name>Mg(2+)</name>
        <dbReference type="ChEBI" id="CHEBI:18420"/>
        <label>1</label>
    </ligand>
</feature>
<feature type="binding site" evidence="9">
    <location>
        <position position="164"/>
    </location>
    <ligand>
        <name>2-[(2R,5Z)-2-carboxy-4-methylthiazol-5(2H)-ylidene]ethyl phosphate</name>
        <dbReference type="ChEBI" id="CHEBI:62899"/>
    </ligand>
</feature>
<feature type="binding site" evidence="10">
    <location>
        <position position="472"/>
    </location>
    <ligand>
        <name>Mg(2+)</name>
        <dbReference type="ChEBI" id="CHEBI:18420"/>
        <label>1</label>
    </ligand>
</feature>
<evidence type="ECO:0000313" key="15">
    <source>
        <dbReference type="Proteomes" id="UP000001931"/>
    </source>
</evidence>
<dbReference type="CDD" id="cd00564">
    <property type="entry name" value="TMP_TenI"/>
    <property type="match status" value="1"/>
</dbReference>
<dbReference type="GO" id="GO:0005737">
    <property type="term" value="C:cytoplasm"/>
    <property type="evidence" value="ECO:0007669"/>
    <property type="project" value="TreeGrafter"/>
</dbReference>
<protein>
    <recommendedName>
        <fullName evidence="9">Thiamine-phosphate synthase</fullName>
        <shortName evidence="9">TP synthase</shortName>
        <shortName evidence="9">TPS</shortName>
        <ecNumber evidence="9">2.5.1.3</ecNumber>
    </recommendedName>
    <alternativeName>
        <fullName evidence="9">Thiamine-phosphate pyrophosphorylase</fullName>
        <shortName evidence="9">TMP pyrophosphorylase</shortName>
        <shortName evidence="9">TMP-PPase</shortName>
    </alternativeName>
</protein>
<dbReference type="EC" id="2.5.1.3" evidence="9"/>
<evidence type="ECO:0000256" key="7">
    <source>
        <dbReference type="ARBA" id="ARBA00047851"/>
    </source>
</evidence>
<organism evidence="14 15">
    <name type="scientific">Methanosphaera stadtmanae (strain ATCC 43021 / DSM 3091 / JCM 11832 / MCB-3)</name>
    <dbReference type="NCBI Taxonomy" id="339860"/>
    <lineage>
        <taxon>Archaea</taxon>
        <taxon>Methanobacteriati</taxon>
        <taxon>Methanobacteriota</taxon>
        <taxon>Methanomada group</taxon>
        <taxon>Methanobacteria</taxon>
        <taxon>Methanobacteriales</taxon>
        <taxon>Methanobacteriaceae</taxon>
        <taxon>Methanosphaera</taxon>
    </lineage>
</organism>
<dbReference type="GO" id="GO:0009229">
    <property type="term" value="P:thiamine diphosphate biosynthetic process"/>
    <property type="evidence" value="ECO:0007669"/>
    <property type="project" value="UniProtKB-UniRule"/>
</dbReference>
<dbReference type="RefSeq" id="WP_011406281.1">
    <property type="nucleotide sequence ID" value="NC_007681.1"/>
</dbReference>
<dbReference type="OrthoDB" id="85572at2157"/>
<feature type="binding site" evidence="9">
    <location>
        <position position="108"/>
    </location>
    <ligand>
        <name>4-amino-2-methyl-5-(diphosphooxymethyl)pyrimidine</name>
        <dbReference type="ChEBI" id="CHEBI:57841"/>
    </ligand>
</feature>
<dbReference type="SUPFAM" id="SSF51391">
    <property type="entry name" value="Thiamin phosphate synthase"/>
    <property type="match status" value="1"/>
</dbReference>
<evidence type="ECO:0000313" key="14">
    <source>
        <dbReference type="EMBL" id="ABC57081.1"/>
    </source>
</evidence>
<feature type="domain" description="Thiamine phosphate synthase/TenI" evidence="13">
    <location>
        <begin position="7"/>
        <end position="188"/>
    </location>
</feature>
<keyword evidence="5 9" id="KW-0784">Thiamine biosynthesis</keyword>
<proteinExistence type="inferred from homology"/>
<feature type="binding site" evidence="9">
    <location>
        <begin position="185"/>
        <end position="186"/>
    </location>
    <ligand>
        <name>2-[(2R,5Z)-2-carboxy-4-methylthiazol-5(2H)-ylidene]ethyl phosphate</name>
        <dbReference type="ChEBI" id="CHEBI:62899"/>
    </ligand>
</feature>
<feature type="binding site" evidence="10">
    <location>
        <position position="474"/>
    </location>
    <ligand>
        <name>Mg(2+)</name>
        <dbReference type="ChEBI" id="CHEBI:18420"/>
        <label>1</label>
    </ligand>
</feature>
<dbReference type="GO" id="GO:0009228">
    <property type="term" value="P:thiamine biosynthetic process"/>
    <property type="evidence" value="ECO:0007669"/>
    <property type="project" value="UniProtKB-KW"/>
</dbReference>
<dbReference type="HAMAP" id="MF_00097">
    <property type="entry name" value="TMP_synthase"/>
    <property type="match status" value="1"/>
</dbReference>
<comment type="function">
    <text evidence="9">Condenses 4-methyl-5-(beta-hydroxyethyl)thiazole monophosphate (THZ-P) and 2-methyl-4-amino-5-hydroxymethyl pyrimidine pyrophosphate (HMP-PP) to form thiamine monophosphate (TMP).</text>
</comment>
<keyword evidence="4 9" id="KW-0460">Magnesium</keyword>
<dbReference type="SUPFAM" id="SSF101478">
    <property type="entry name" value="ADP-ribosylglycohydrolase"/>
    <property type="match status" value="1"/>
</dbReference>
<comment type="catalytic activity">
    <reaction evidence="7 9 11">
        <text>2-(2-carboxy-4-methylthiazol-5-yl)ethyl phosphate + 4-amino-2-methyl-5-(diphosphooxymethyl)pyrimidine + 2 H(+) = thiamine phosphate + CO2 + diphosphate</text>
        <dbReference type="Rhea" id="RHEA:47848"/>
        <dbReference type="ChEBI" id="CHEBI:15378"/>
        <dbReference type="ChEBI" id="CHEBI:16526"/>
        <dbReference type="ChEBI" id="CHEBI:33019"/>
        <dbReference type="ChEBI" id="CHEBI:37575"/>
        <dbReference type="ChEBI" id="CHEBI:57841"/>
        <dbReference type="ChEBI" id="CHEBI:62890"/>
        <dbReference type="EC" id="2.5.1.3"/>
    </reaction>
</comment>
<evidence type="ECO:0000256" key="6">
    <source>
        <dbReference type="ARBA" id="ARBA00047334"/>
    </source>
</evidence>
<dbReference type="UniPathway" id="UPA00060">
    <property type="reaction ID" value="UER00141"/>
</dbReference>
<feature type="binding site" evidence="9">
    <location>
        <position position="89"/>
    </location>
    <ligand>
        <name>Mg(2+)</name>
        <dbReference type="ChEBI" id="CHEBI:18420"/>
    </ligand>
</feature>
<dbReference type="PANTHER" id="PTHR20857">
    <property type="entry name" value="THIAMINE-PHOSPHATE PYROPHOSPHORYLASE"/>
    <property type="match status" value="1"/>
</dbReference>
<dbReference type="GO" id="GO:0004789">
    <property type="term" value="F:thiamine-phosphate diphosphorylase activity"/>
    <property type="evidence" value="ECO:0007669"/>
    <property type="project" value="UniProtKB-UniRule"/>
</dbReference>
<dbReference type="Pfam" id="PF02581">
    <property type="entry name" value="TMP-TENI"/>
    <property type="match status" value="1"/>
</dbReference>
<feature type="binding site" evidence="10">
    <location>
        <position position="261"/>
    </location>
    <ligand>
        <name>Mg(2+)</name>
        <dbReference type="ChEBI" id="CHEBI:18420"/>
        <label>1</label>
    </ligand>
</feature>
<dbReference type="Pfam" id="PF03747">
    <property type="entry name" value="ADP_ribosyl_GH"/>
    <property type="match status" value="1"/>
</dbReference>
<evidence type="ECO:0000256" key="2">
    <source>
        <dbReference type="ARBA" id="ARBA00022679"/>
    </source>
</evidence>
<evidence type="ECO:0000256" key="5">
    <source>
        <dbReference type="ARBA" id="ARBA00022977"/>
    </source>
</evidence>
<feature type="binding site" evidence="9">
    <location>
        <begin position="37"/>
        <end position="41"/>
    </location>
    <ligand>
        <name>4-amino-2-methyl-5-(diphosphooxymethyl)pyrimidine</name>
        <dbReference type="ChEBI" id="CHEBI:57841"/>
    </ligand>
</feature>
<keyword evidence="2 9" id="KW-0808">Transferase</keyword>
<evidence type="ECO:0000256" key="9">
    <source>
        <dbReference type="HAMAP-Rule" id="MF_00097"/>
    </source>
</evidence>
<dbReference type="Gene3D" id="1.10.4080.10">
    <property type="entry name" value="ADP-ribosylation/Crystallin J1"/>
    <property type="match status" value="1"/>
</dbReference>
<gene>
    <name evidence="9" type="primary">thiE</name>
    <name evidence="14" type="ordered locus">Msp_0683</name>
</gene>
<dbReference type="GeneID" id="62611455"/>
<feature type="binding site" evidence="9">
    <location>
        <position position="137"/>
    </location>
    <ligand>
        <name>4-amino-2-methyl-5-(diphosphooxymethyl)pyrimidine</name>
        <dbReference type="ChEBI" id="CHEBI:57841"/>
    </ligand>
</feature>
<evidence type="ECO:0000256" key="8">
    <source>
        <dbReference type="ARBA" id="ARBA00047883"/>
    </source>
</evidence>
<evidence type="ECO:0000256" key="10">
    <source>
        <dbReference type="PIRSR" id="PIRSR605502-1"/>
    </source>
</evidence>
<feature type="binding site" evidence="9">
    <location>
        <position position="70"/>
    </location>
    <ligand>
        <name>Mg(2+)</name>
        <dbReference type="ChEBI" id="CHEBI:18420"/>
    </ligand>
</feature>
<dbReference type="GO" id="GO:0000287">
    <property type="term" value="F:magnesium ion binding"/>
    <property type="evidence" value="ECO:0007669"/>
    <property type="project" value="UniProtKB-UniRule"/>
</dbReference>
<feature type="binding site" evidence="9">
    <location>
        <position position="69"/>
    </location>
    <ligand>
        <name>4-amino-2-methyl-5-(diphosphooxymethyl)pyrimidine</name>
        <dbReference type="ChEBI" id="CHEBI:57841"/>
    </ligand>
</feature>
<dbReference type="eggNOG" id="arCOG04448">
    <property type="taxonomic scope" value="Archaea"/>
</dbReference>
<dbReference type="eggNOG" id="arCOG01089">
    <property type="taxonomic scope" value="Archaea"/>
</dbReference>
<feature type="binding site" evidence="10">
    <location>
        <position position="475"/>
    </location>
    <ligand>
        <name>Mg(2+)</name>
        <dbReference type="ChEBI" id="CHEBI:18420"/>
        <label>1</label>
    </ligand>
</feature>
<sequence length="521" mass="58057">MDIDYSVYLVTDQFDFTESEFLNIIEEALKGNTTIVQIREKNSSTRDFLNLAQKVKKLTDKYNVPLIINDRIDIALAVDSAGVHLGQDDMPCKIARKIIGPDKIIGISAENYGDALQAQEDGADYLGIGAIEKTPTKTDCSVISEEDLNKIKKTIKIPHVAIGGVKEHNTREIIDKYGFDGVAIVSAIMKSDLPKEAATNFYNLVNSKLTLDDVYAAIYGVIVGDALGVPYEFKPRSTLQKTPVTGMRGHGTYDKPEGTWSDDSSLTLALADSLVYGIDYDDIMSRFSKWLYQNMYTPENEVFDVGQTTEEAIYNYTMGVNPLDCGGVEEYENGNGSLMRIMPLLLYINRKSIDEKSAIELINNVSSLTHAHKTSKACCNIYNFLVQAIIENREANNLKTLIKKAIERAKKQYPLKEYPEFKSLYDDLFFDSGENLDSTGYVVNALQIAFYACYHSSDYSDAVLCAVNFGEDTDTNAAITGGIAALYYGYKSIPPKWIDVIINKELINEVLDAFSEGLKHY</sequence>